<dbReference type="Proteomes" id="UP000471501">
    <property type="component" value="Unassembled WGS sequence"/>
</dbReference>
<dbReference type="RefSeq" id="WP_160373690.1">
    <property type="nucleotide sequence ID" value="NZ_WSTB01000002.1"/>
</dbReference>
<comment type="caution">
    <text evidence="2">The sequence shown here is derived from an EMBL/GenBank/DDBJ whole genome shotgun (WGS) entry which is preliminary data.</text>
</comment>
<reference evidence="2 3" key="1">
    <citation type="submission" date="2019-12" db="EMBL/GenBank/DDBJ databases">
        <authorList>
            <person name="Kim Y.S."/>
        </authorList>
    </citation>
    <scope>NUCLEOTIDE SEQUENCE [LARGE SCALE GENOMIC DNA]</scope>
    <source>
        <strain evidence="2 3">GA093</strain>
    </source>
</reference>
<dbReference type="SUPFAM" id="SSF55729">
    <property type="entry name" value="Acyl-CoA N-acyltransferases (Nat)"/>
    <property type="match status" value="1"/>
</dbReference>
<feature type="domain" description="N-acetyltransferase" evidence="1">
    <location>
        <begin position="4"/>
        <end position="157"/>
    </location>
</feature>
<dbReference type="AlphaFoldDB" id="A0A6I4NHX5"/>
<evidence type="ECO:0000259" key="1">
    <source>
        <dbReference type="PROSITE" id="PS51186"/>
    </source>
</evidence>
<dbReference type="PROSITE" id="PS51186">
    <property type="entry name" value="GNAT"/>
    <property type="match status" value="1"/>
</dbReference>
<dbReference type="InterPro" id="IPR016181">
    <property type="entry name" value="Acyl_CoA_acyltransferase"/>
</dbReference>
<dbReference type="InterPro" id="IPR000182">
    <property type="entry name" value="GNAT_dom"/>
</dbReference>
<keyword evidence="3" id="KW-1185">Reference proteome</keyword>
<sequence>MKIIEKKILFAEEKQVLRELWNNEYPARLYLKTIEDFDLYLNGLSNTKHYLLMDDSNKIIGWTVTFLRNEENWFAIILNSKIQGKGNGSLLIEKLKENNDCLNGWVIDQENELKQNKEFYKSPMPFYIKHGFAICSEIRIENEKMSGLKINWSHEIN</sequence>
<accession>A0A6I4NHX5</accession>
<protein>
    <recommendedName>
        <fullName evidence="1">N-acetyltransferase domain-containing protein</fullName>
    </recommendedName>
</protein>
<proteinExistence type="predicted"/>
<dbReference type="Gene3D" id="3.40.630.30">
    <property type="match status" value="1"/>
</dbReference>
<evidence type="ECO:0000313" key="3">
    <source>
        <dbReference type="Proteomes" id="UP000471501"/>
    </source>
</evidence>
<dbReference type="EMBL" id="WSTB01000002">
    <property type="protein sequence ID" value="MWB93771.1"/>
    <property type="molecule type" value="Genomic_DNA"/>
</dbReference>
<evidence type="ECO:0000313" key="2">
    <source>
        <dbReference type="EMBL" id="MWB93771.1"/>
    </source>
</evidence>
<organism evidence="2 3">
    <name type="scientific">Flavobacterium hydrocarbonoxydans</name>
    <dbReference type="NCBI Taxonomy" id="2683249"/>
    <lineage>
        <taxon>Bacteria</taxon>
        <taxon>Pseudomonadati</taxon>
        <taxon>Bacteroidota</taxon>
        <taxon>Flavobacteriia</taxon>
        <taxon>Flavobacteriales</taxon>
        <taxon>Flavobacteriaceae</taxon>
        <taxon>Flavobacterium</taxon>
    </lineage>
</organism>
<name>A0A6I4NHX5_9FLAO</name>
<gene>
    <name evidence="2" type="ORF">GON26_05320</name>
</gene>
<dbReference type="GO" id="GO:0016747">
    <property type="term" value="F:acyltransferase activity, transferring groups other than amino-acyl groups"/>
    <property type="evidence" value="ECO:0007669"/>
    <property type="project" value="InterPro"/>
</dbReference>